<protein>
    <submittedName>
        <fullName evidence="3">Uncharacterized protein</fullName>
    </submittedName>
</protein>
<feature type="transmembrane region" description="Helical" evidence="2">
    <location>
        <begin position="177"/>
        <end position="202"/>
    </location>
</feature>
<feature type="transmembrane region" description="Helical" evidence="2">
    <location>
        <begin position="89"/>
        <end position="111"/>
    </location>
</feature>
<evidence type="ECO:0000256" key="2">
    <source>
        <dbReference type="SAM" id="Phobius"/>
    </source>
</evidence>
<keyword evidence="2" id="KW-0472">Membrane</keyword>
<feature type="coiled-coil region" evidence="1">
    <location>
        <begin position="605"/>
        <end position="632"/>
    </location>
</feature>
<feature type="transmembrane region" description="Helical" evidence="2">
    <location>
        <begin position="253"/>
        <end position="271"/>
    </location>
</feature>
<feature type="transmembrane region" description="Helical" evidence="2">
    <location>
        <begin position="308"/>
        <end position="330"/>
    </location>
</feature>
<evidence type="ECO:0000313" key="4">
    <source>
        <dbReference type="Proteomes" id="UP000664277"/>
    </source>
</evidence>
<feature type="transmembrane region" description="Helical" evidence="2">
    <location>
        <begin position="123"/>
        <end position="142"/>
    </location>
</feature>
<evidence type="ECO:0000313" key="3">
    <source>
        <dbReference type="EMBL" id="MBN8659636.1"/>
    </source>
</evidence>
<feature type="transmembrane region" description="Helical" evidence="2">
    <location>
        <begin position="229"/>
        <end position="246"/>
    </location>
</feature>
<feature type="transmembrane region" description="Helical" evidence="2">
    <location>
        <begin position="283"/>
        <end position="301"/>
    </location>
</feature>
<sequence length="642" mass="72575">MRLKRLLTLYSFILLALSCLSLLLKGLGFFFFHPLIIGNDQSVYLAMGQLLLKGWIPYRDFFDFNLPMIIYLSSFPALLGKLFPLPISLLFTLSIYLWFLLAVSLILAIYIRFRESKKSPKDLGLLLYILLGFAYFQSEQIIDLGQREYLFVIGFFPFLLLRYFKDSTTSEKKDNEALNFCAALMAFLALSLKPYFVLYWLVSEFVLSRLRRWQNVTGGKKKTFNSTEVLWLCLFLSLYGLHFLLYPKAALDVLLGQALPLYAAGMGWYETSTLACLGGTPENFTTTLLFCLSFIFAIPLLRRSALIVPLLTFNLTAFALFIFFSTSWTYRYLPCHFSSLILLSVEVGLVIASVFQMLKPLPFAHLLVRLLLPLGMLSFCLQDTFASFQKWTKERLTSPSFSHLSMGALGDSSTREVSPLLRAIIAHSQKGDAIISISTGVFPGYPPIVLANRRPGSRYLHGMHVPMLDQCLGETSDLKYKEKLDRVVTEYGDDILKNKPALVFIQGGPVFEVFASRDFFRKYMGDYFSLGDLGFESMKVYKLQKSKDVPATGQELLLVKRLLAGEKPESLAASAGVSSIYLRSLLQRTEAALEELLSNAAQGGEIALMEELKNARLRINELEGKLRDTQTIQVIQKKGKSK</sequence>
<keyword evidence="2" id="KW-1133">Transmembrane helix</keyword>
<accession>A0A8J7PBF7</accession>
<keyword evidence="1" id="KW-0175">Coiled coil</keyword>
<organism evidence="3 4">
    <name type="scientific">Candidatus Obscuribacter phosphatis</name>
    <dbReference type="NCBI Taxonomy" id="1906157"/>
    <lineage>
        <taxon>Bacteria</taxon>
        <taxon>Bacillati</taxon>
        <taxon>Candidatus Melainabacteria</taxon>
        <taxon>Candidatus Obscuribacterales</taxon>
        <taxon>Candidatus Obscuribacteraceae</taxon>
        <taxon>Candidatus Obscuribacter</taxon>
    </lineage>
</organism>
<evidence type="ECO:0000256" key="1">
    <source>
        <dbReference type="SAM" id="Coils"/>
    </source>
</evidence>
<keyword evidence="2" id="KW-0812">Transmembrane</keyword>
<gene>
    <name evidence="3" type="ORF">J0M35_04690</name>
</gene>
<comment type="caution">
    <text evidence="3">The sequence shown here is derived from an EMBL/GenBank/DDBJ whole genome shotgun (WGS) entry which is preliminary data.</text>
</comment>
<feature type="transmembrane region" description="Helical" evidence="2">
    <location>
        <begin position="336"/>
        <end position="355"/>
    </location>
</feature>
<reference evidence="3" key="1">
    <citation type="submission" date="2021-02" db="EMBL/GenBank/DDBJ databases">
        <title>Genome-Resolved Metagenomics of a Microbial Community Performing Photosynthetic Biological Nutrient Removal.</title>
        <authorList>
            <person name="Mcdaniel E.A."/>
        </authorList>
    </citation>
    <scope>NUCLEOTIDE SEQUENCE</scope>
    <source>
        <strain evidence="3">UWPOB_OBS1</strain>
    </source>
</reference>
<dbReference type="EMBL" id="JAFLCK010000004">
    <property type="protein sequence ID" value="MBN8659636.1"/>
    <property type="molecule type" value="Genomic_DNA"/>
</dbReference>
<dbReference type="AlphaFoldDB" id="A0A8J7PBF7"/>
<dbReference type="PROSITE" id="PS51257">
    <property type="entry name" value="PROKAR_LIPOPROTEIN"/>
    <property type="match status" value="1"/>
</dbReference>
<dbReference type="Proteomes" id="UP000664277">
    <property type="component" value="Unassembled WGS sequence"/>
</dbReference>
<name>A0A8J7PBF7_9BACT</name>
<proteinExistence type="predicted"/>